<name>A0A3G8M7W5_9HYPH</name>
<dbReference type="InterPro" id="IPR043129">
    <property type="entry name" value="ATPase_NBD"/>
</dbReference>
<reference evidence="2 3" key="1">
    <citation type="submission" date="2018-11" db="EMBL/GenBank/DDBJ databases">
        <title>Genome squencing of methanotrophic bacteria isolated from alkaline groundwater in Korea.</title>
        <authorList>
            <person name="Nguyen L.N."/>
        </authorList>
    </citation>
    <scope>NUCLEOTIDE SEQUENCE [LARGE SCALE GENOMIC DNA]</scope>
    <source>
        <strain evidence="2 3">GW6</strain>
    </source>
</reference>
<evidence type="ECO:0000313" key="2">
    <source>
        <dbReference type="EMBL" id="AZG77282.1"/>
    </source>
</evidence>
<dbReference type="KEGG" id="mros:EHO51_11350"/>
<dbReference type="InterPro" id="IPR050273">
    <property type="entry name" value="GppA/Ppx_hydrolase"/>
</dbReference>
<dbReference type="InterPro" id="IPR003695">
    <property type="entry name" value="Ppx_GppA_N"/>
</dbReference>
<evidence type="ECO:0000259" key="1">
    <source>
        <dbReference type="Pfam" id="PF02541"/>
    </source>
</evidence>
<evidence type="ECO:0000313" key="3">
    <source>
        <dbReference type="Proteomes" id="UP000273982"/>
    </source>
</evidence>
<dbReference type="Gene3D" id="3.30.420.150">
    <property type="entry name" value="Exopolyphosphatase. Domain 2"/>
    <property type="match status" value="1"/>
</dbReference>
<dbReference type="AlphaFoldDB" id="A0A3G8M7W5"/>
<dbReference type="PANTHER" id="PTHR30005:SF0">
    <property type="entry name" value="RETROGRADE REGULATION PROTEIN 2"/>
    <property type="match status" value="1"/>
</dbReference>
<protein>
    <submittedName>
        <fullName evidence="2">Ppx/GppA family phosphatase</fullName>
    </submittedName>
</protein>
<feature type="domain" description="Ppx/GppA phosphatase N-terminal" evidence="1">
    <location>
        <begin position="64"/>
        <end position="355"/>
    </location>
</feature>
<dbReference type="Pfam" id="PF02541">
    <property type="entry name" value="Ppx-GppA"/>
    <property type="match status" value="1"/>
</dbReference>
<accession>A0A3G8M7W5</accession>
<gene>
    <name evidence="2" type="ORF">EHO51_11350</name>
</gene>
<dbReference type="GO" id="GO:0016462">
    <property type="term" value="F:pyrophosphatase activity"/>
    <property type="evidence" value="ECO:0007669"/>
    <property type="project" value="TreeGrafter"/>
</dbReference>
<sequence>MRETGLPSTASASAQAAPELQINSGVACGALDARHTYAALDLGTNNCRLLIARPEHRPRRRNNDFLRIIDAFSRIVRLGEGLGKAGRISEEAIERTIAALEICREKMDARGVTRARLVATQACRSAANGDEFVERVRERTGLQLEIIDRETEARFAARGCGSLADPAAESVLLFDIGGGSTELVWLTRERRSENGAYAFRAWTSLELGVVTLAEHFGGRSVSAETFAAMAQQVRETLAPFARRMASERRCPRFHLLGTSGTVTTLAGVHLGLERYDRWRVDGLWMSDDDATRAILRLREMDFEERVANGCIGPQRADLVLAGCAIFEAIRALFPAQRTRIADRGLREGMLLELMEADGALTRRV</sequence>
<dbReference type="PANTHER" id="PTHR30005">
    <property type="entry name" value="EXOPOLYPHOSPHATASE"/>
    <property type="match status" value="1"/>
</dbReference>
<dbReference type="EMBL" id="CP034086">
    <property type="protein sequence ID" value="AZG77282.1"/>
    <property type="molecule type" value="Genomic_DNA"/>
</dbReference>
<dbReference type="Gene3D" id="3.30.420.40">
    <property type="match status" value="1"/>
</dbReference>
<dbReference type="CDD" id="cd24054">
    <property type="entry name" value="ASKHA_NBD_AaPPX-GppA_MtPPX2-like"/>
    <property type="match status" value="1"/>
</dbReference>
<dbReference type="Proteomes" id="UP000273982">
    <property type="component" value="Chromosome"/>
</dbReference>
<dbReference type="SUPFAM" id="SSF53067">
    <property type="entry name" value="Actin-like ATPase domain"/>
    <property type="match status" value="2"/>
</dbReference>
<dbReference type="RefSeq" id="WP_124738992.1">
    <property type="nucleotide sequence ID" value="NZ_CP034086.1"/>
</dbReference>
<organism evidence="2 3">
    <name type="scientific">Methylocystis rosea</name>
    <dbReference type="NCBI Taxonomy" id="173366"/>
    <lineage>
        <taxon>Bacteria</taxon>
        <taxon>Pseudomonadati</taxon>
        <taxon>Pseudomonadota</taxon>
        <taxon>Alphaproteobacteria</taxon>
        <taxon>Hyphomicrobiales</taxon>
        <taxon>Methylocystaceae</taxon>
        <taxon>Methylocystis</taxon>
    </lineage>
</organism>
<proteinExistence type="predicted"/>